<evidence type="ECO:0000256" key="2">
    <source>
        <dbReference type="ARBA" id="ARBA00009194"/>
    </source>
</evidence>
<name>A0ABQ2RHR7_9ACTN</name>
<proteinExistence type="inferred from homology"/>
<sequence length="226" mass="23280">MPGRRIPLAAVLAAALAVLSLTAACGGSDGPSLPGGPELVRKSAEAMRAVTSVAFSLETEGSPAVPVKKATGRLSGTGDADGTIQLSLMGTLQEIQFVLLGETVHFKGVTGGFQKMPRSQLATIYDPSAILDPGRGVVQLMSGAVNPRTEAAEKVDGSDAYKVSATLPHRILVTMVPGLGQDVNGTLWIDRATSRLLRADLPLDGGKVTVAFHDYGVPVRITAPAG</sequence>
<keyword evidence="3" id="KW-1003">Cell membrane</keyword>
<comment type="subcellular location">
    <subcellularLocation>
        <location evidence="1">Cell envelope</location>
    </subcellularLocation>
</comment>
<dbReference type="InterPro" id="IPR009830">
    <property type="entry name" value="LppX/LprAFG"/>
</dbReference>
<dbReference type="Gene3D" id="2.50.20.20">
    <property type="match status" value="1"/>
</dbReference>
<dbReference type="InterPro" id="IPR029046">
    <property type="entry name" value="LolA/LolB/LppX"/>
</dbReference>
<evidence type="ECO:0008006" key="7">
    <source>
        <dbReference type="Google" id="ProtNLM"/>
    </source>
</evidence>
<evidence type="ECO:0000313" key="6">
    <source>
        <dbReference type="Proteomes" id="UP000611554"/>
    </source>
</evidence>
<keyword evidence="6" id="KW-1185">Reference proteome</keyword>
<dbReference type="RefSeq" id="WP_189250557.1">
    <property type="nucleotide sequence ID" value="NZ_BMQJ01000024.1"/>
</dbReference>
<feature type="chain" id="PRO_5047518096" description="LppX_LprAFG lipoprotein" evidence="4">
    <location>
        <begin position="24"/>
        <end position="226"/>
    </location>
</feature>
<dbReference type="PROSITE" id="PS51257">
    <property type="entry name" value="PROKAR_LIPOPROTEIN"/>
    <property type="match status" value="1"/>
</dbReference>
<accession>A0ABQ2RHR7</accession>
<reference evidence="6" key="1">
    <citation type="journal article" date="2019" name="Int. J. Syst. Evol. Microbiol.">
        <title>The Global Catalogue of Microorganisms (GCM) 10K type strain sequencing project: providing services to taxonomists for standard genome sequencing and annotation.</title>
        <authorList>
            <consortium name="The Broad Institute Genomics Platform"/>
            <consortium name="The Broad Institute Genome Sequencing Center for Infectious Disease"/>
            <person name="Wu L."/>
            <person name="Ma J."/>
        </authorList>
    </citation>
    <scope>NUCLEOTIDE SEQUENCE [LARGE SCALE GENOMIC DNA]</scope>
    <source>
        <strain evidence="6">JCM 3115</strain>
    </source>
</reference>
<evidence type="ECO:0000256" key="4">
    <source>
        <dbReference type="SAM" id="SignalP"/>
    </source>
</evidence>
<dbReference type="Pfam" id="PF07161">
    <property type="entry name" value="LppX_LprAFG"/>
    <property type="match status" value="1"/>
</dbReference>
<dbReference type="SUPFAM" id="SSF89392">
    <property type="entry name" value="Prokaryotic lipoproteins and lipoprotein localization factors"/>
    <property type="match status" value="1"/>
</dbReference>
<gene>
    <name evidence="5" type="ORF">GCM10010140_68410</name>
</gene>
<dbReference type="CDD" id="cd16334">
    <property type="entry name" value="LppX-like"/>
    <property type="match status" value="1"/>
</dbReference>
<evidence type="ECO:0000256" key="1">
    <source>
        <dbReference type="ARBA" id="ARBA00004196"/>
    </source>
</evidence>
<feature type="signal peptide" evidence="4">
    <location>
        <begin position="1"/>
        <end position="23"/>
    </location>
</feature>
<protein>
    <recommendedName>
        <fullName evidence="7">LppX_LprAFG lipoprotein</fullName>
    </recommendedName>
</protein>
<dbReference type="EMBL" id="BMQJ01000024">
    <property type="protein sequence ID" value="GGQ28490.1"/>
    <property type="molecule type" value="Genomic_DNA"/>
</dbReference>
<dbReference type="Proteomes" id="UP000611554">
    <property type="component" value="Unassembled WGS sequence"/>
</dbReference>
<evidence type="ECO:0000256" key="3">
    <source>
        <dbReference type="ARBA" id="ARBA00022475"/>
    </source>
</evidence>
<organism evidence="5 6">
    <name type="scientific">Streptosporangium pseudovulgare</name>
    <dbReference type="NCBI Taxonomy" id="35765"/>
    <lineage>
        <taxon>Bacteria</taxon>
        <taxon>Bacillati</taxon>
        <taxon>Actinomycetota</taxon>
        <taxon>Actinomycetes</taxon>
        <taxon>Streptosporangiales</taxon>
        <taxon>Streptosporangiaceae</taxon>
        <taxon>Streptosporangium</taxon>
    </lineage>
</organism>
<evidence type="ECO:0000313" key="5">
    <source>
        <dbReference type="EMBL" id="GGQ28490.1"/>
    </source>
</evidence>
<keyword evidence="4" id="KW-0732">Signal</keyword>
<comment type="similarity">
    <text evidence="2">Belongs to the LppX/LprAFG lipoprotein family.</text>
</comment>
<comment type="caution">
    <text evidence="5">The sequence shown here is derived from an EMBL/GenBank/DDBJ whole genome shotgun (WGS) entry which is preliminary data.</text>
</comment>
<keyword evidence="3" id="KW-0472">Membrane</keyword>